<protein>
    <submittedName>
        <fullName evidence="2">Uncharacterized protein</fullName>
    </submittedName>
</protein>
<dbReference type="EMBL" id="JAHHHV010000036">
    <property type="protein sequence ID" value="MBW4465271.1"/>
    <property type="molecule type" value="Genomic_DNA"/>
</dbReference>
<sequence>MPTSVQSRLLAGSLLVLSTCGTLALFGAVPMIERRLSAFTPSNSPRQAQSDQLNQSDQLARPDQPEQPNWKLSKQPPLHLRPRS</sequence>
<evidence type="ECO:0000256" key="1">
    <source>
        <dbReference type="SAM" id="MobiDB-lite"/>
    </source>
</evidence>
<feature type="region of interest" description="Disordered" evidence="1">
    <location>
        <begin position="40"/>
        <end position="84"/>
    </location>
</feature>
<evidence type="ECO:0000313" key="3">
    <source>
        <dbReference type="Proteomes" id="UP000707356"/>
    </source>
</evidence>
<proteinExistence type="predicted"/>
<dbReference type="Proteomes" id="UP000707356">
    <property type="component" value="Unassembled WGS sequence"/>
</dbReference>
<organism evidence="2 3">
    <name type="scientific">Pegethrix bostrychoides GSE-TBD4-15B</name>
    <dbReference type="NCBI Taxonomy" id="2839662"/>
    <lineage>
        <taxon>Bacteria</taxon>
        <taxon>Bacillati</taxon>
        <taxon>Cyanobacteriota</taxon>
        <taxon>Cyanophyceae</taxon>
        <taxon>Oculatellales</taxon>
        <taxon>Oculatellaceae</taxon>
        <taxon>Pegethrix</taxon>
    </lineage>
</organism>
<evidence type="ECO:0000313" key="2">
    <source>
        <dbReference type="EMBL" id="MBW4465271.1"/>
    </source>
</evidence>
<gene>
    <name evidence="2" type="ORF">KME07_07495</name>
</gene>
<reference evidence="2" key="1">
    <citation type="submission" date="2021-05" db="EMBL/GenBank/DDBJ databases">
        <authorList>
            <person name="Pietrasiak N."/>
            <person name="Ward R."/>
            <person name="Stajich J.E."/>
            <person name="Kurbessoian T."/>
        </authorList>
    </citation>
    <scope>NUCLEOTIDE SEQUENCE</scope>
    <source>
        <strain evidence="2">GSE-TBD4-15B</strain>
    </source>
</reference>
<reference evidence="2" key="2">
    <citation type="journal article" date="2022" name="Microbiol. Resour. Announc.">
        <title>Metagenome Sequencing to Explore Phylogenomics of Terrestrial Cyanobacteria.</title>
        <authorList>
            <person name="Ward R.D."/>
            <person name="Stajich J.E."/>
            <person name="Johansen J.R."/>
            <person name="Huntemann M."/>
            <person name="Clum A."/>
            <person name="Foster B."/>
            <person name="Foster B."/>
            <person name="Roux S."/>
            <person name="Palaniappan K."/>
            <person name="Varghese N."/>
            <person name="Mukherjee S."/>
            <person name="Reddy T.B.K."/>
            <person name="Daum C."/>
            <person name="Copeland A."/>
            <person name="Chen I.A."/>
            <person name="Ivanova N.N."/>
            <person name="Kyrpides N.C."/>
            <person name="Shapiro N."/>
            <person name="Eloe-Fadrosh E.A."/>
            <person name="Pietrasiak N."/>
        </authorList>
    </citation>
    <scope>NUCLEOTIDE SEQUENCE</scope>
    <source>
        <strain evidence="2">GSE-TBD4-15B</strain>
    </source>
</reference>
<name>A0A951U4C8_9CYAN</name>
<feature type="compositionally biased region" description="Polar residues" evidence="1">
    <location>
        <begin position="40"/>
        <end position="58"/>
    </location>
</feature>
<dbReference type="AlphaFoldDB" id="A0A951U4C8"/>
<accession>A0A951U4C8</accession>
<comment type="caution">
    <text evidence="2">The sequence shown here is derived from an EMBL/GenBank/DDBJ whole genome shotgun (WGS) entry which is preliminary data.</text>
</comment>